<dbReference type="InterPro" id="IPR036640">
    <property type="entry name" value="ABC1_TM_sf"/>
</dbReference>
<dbReference type="PROSITE" id="PS50893">
    <property type="entry name" value="ABC_TRANSPORTER_2"/>
    <property type="match status" value="1"/>
</dbReference>
<keyword evidence="3" id="KW-0547">Nucleotide-binding</keyword>
<feature type="transmembrane region" description="Helical" evidence="7">
    <location>
        <begin position="36"/>
        <end position="57"/>
    </location>
</feature>
<evidence type="ECO:0000256" key="2">
    <source>
        <dbReference type="ARBA" id="ARBA00022692"/>
    </source>
</evidence>
<dbReference type="SMART" id="SM00382">
    <property type="entry name" value="AAA"/>
    <property type="match status" value="1"/>
</dbReference>
<dbReference type="SUPFAM" id="SSF52540">
    <property type="entry name" value="P-loop containing nucleoside triphosphate hydrolases"/>
    <property type="match status" value="1"/>
</dbReference>
<protein>
    <submittedName>
        <fullName evidence="10">ABC-type multidrug transport system fused ATPase/permease subunit</fullName>
    </submittedName>
</protein>
<organism evidence="10 11">
    <name type="scientific">Nocardioides massiliensis</name>
    <dbReference type="NCBI Taxonomy" id="1325935"/>
    <lineage>
        <taxon>Bacteria</taxon>
        <taxon>Bacillati</taxon>
        <taxon>Actinomycetota</taxon>
        <taxon>Actinomycetes</taxon>
        <taxon>Propionibacteriales</taxon>
        <taxon>Nocardioidaceae</taxon>
        <taxon>Nocardioides</taxon>
    </lineage>
</organism>
<evidence type="ECO:0000256" key="5">
    <source>
        <dbReference type="ARBA" id="ARBA00022989"/>
    </source>
</evidence>
<dbReference type="PANTHER" id="PTHR43394">
    <property type="entry name" value="ATP-DEPENDENT PERMEASE MDL1, MITOCHONDRIAL"/>
    <property type="match status" value="1"/>
</dbReference>
<keyword evidence="4" id="KW-0067">ATP-binding</keyword>
<feature type="domain" description="ABC transmembrane type-1" evidence="9">
    <location>
        <begin position="37"/>
        <end position="318"/>
    </location>
</feature>
<dbReference type="PROSITE" id="PS50929">
    <property type="entry name" value="ABC_TM1F"/>
    <property type="match status" value="1"/>
</dbReference>
<dbReference type="InterPro" id="IPR003439">
    <property type="entry name" value="ABC_transporter-like_ATP-bd"/>
</dbReference>
<dbReference type="Gene3D" id="3.40.50.300">
    <property type="entry name" value="P-loop containing nucleotide triphosphate hydrolases"/>
    <property type="match status" value="1"/>
</dbReference>
<dbReference type="InterPro" id="IPR039421">
    <property type="entry name" value="Type_1_exporter"/>
</dbReference>
<proteinExistence type="predicted"/>
<sequence>MTAATLEEARTDLPVADPHAVRRYAVRVLARYPRQVWLGVLLNALAAGAALVAPQLLGRLVEAVEQGTSVAHVDRVVVLLAVFLAAEALLTRWARFVCYVLGERVLARLREDFVASALGLPLGVVERAGSGDLLTRTSRDVEAVGWSARWALPEAVIALVTTCLTLVATATVGWWALACCLIGVPLQVTASRWYLRRARPAYLKENASYAAISASLTETAEGARTVDALGLGPERVEDLDAAIRGSYAAERTTLRLRTFFYPSMELSYLLPTVAALVVGGLLYADGRVGLGAVTAAVLYVQMLADPVDRLVMVLDELQVGLASLARLLGVGEVADEDPAHRRPDAATPVRGERLVARDVRFAYVEGTDVLHGVDLVVEPGERLAMVGPSGAGKSTLGRLIAGIHPPRSGELRLGDVSLADLPQTELRRHVCLVTQEHHVFAGTVRDNLVMALDHPLEHGPDAGPVDDARVLAALDAVDARGWVEALPEGLGTEVGSGGRALTPAQAQQVALARLVLADPGTLVLDEATSLIDPRAARHLERSLAGVLEGRTVIAIAHRLFSAHDADRVAVVEDGRITELGTHDELVARGGSYAALWASWHQ</sequence>
<comment type="subcellular location">
    <subcellularLocation>
        <location evidence="1">Cell membrane</location>
        <topology evidence="1">Multi-pass membrane protein</topology>
    </subcellularLocation>
</comment>
<evidence type="ECO:0000256" key="4">
    <source>
        <dbReference type="ARBA" id="ARBA00022840"/>
    </source>
</evidence>
<gene>
    <name evidence="10" type="ORF">J2S59_004041</name>
</gene>
<keyword evidence="5 7" id="KW-1133">Transmembrane helix</keyword>
<feature type="domain" description="ABC transporter" evidence="8">
    <location>
        <begin position="354"/>
        <end position="598"/>
    </location>
</feature>
<dbReference type="Gene3D" id="1.20.1560.10">
    <property type="entry name" value="ABC transporter type 1, transmembrane domain"/>
    <property type="match status" value="1"/>
</dbReference>
<dbReference type="SUPFAM" id="SSF90123">
    <property type="entry name" value="ABC transporter transmembrane region"/>
    <property type="match status" value="1"/>
</dbReference>
<feature type="transmembrane region" description="Helical" evidence="7">
    <location>
        <begin position="150"/>
        <end position="168"/>
    </location>
</feature>
<comment type="caution">
    <text evidence="10">The sequence shown here is derived from an EMBL/GenBank/DDBJ whole genome shotgun (WGS) entry which is preliminary data.</text>
</comment>
<dbReference type="CDD" id="cd07346">
    <property type="entry name" value="ABC_6TM_exporters"/>
    <property type="match status" value="1"/>
</dbReference>
<evidence type="ECO:0000256" key="6">
    <source>
        <dbReference type="ARBA" id="ARBA00023136"/>
    </source>
</evidence>
<feature type="transmembrane region" description="Helical" evidence="7">
    <location>
        <begin position="77"/>
        <end position="101"/>
    </location>
</feature>
<evidence type="ECO:0000256" key="7">
    <source>
        <dbReference type="SAM" id="Phobius"/>
    </source>
</evidence>
<evidence type="ECO:0000313" key="10">
    <source>
        <dbReference type="EMBL" id="MDP9824232.1"/>
    </source>
</evidence>
<name>A0ABT9NUY2_9ACTN</name>
<keyword evidence="2 7" id="KW-0812">Transmembrane</keyword>
<evidence type="ECO:0000313" key="11">
    <source>
        <dbReference type="Proteomes" id="UP001240447"/>
    </source>
</evidence>
<reference evidence="10 11" key="1">
    <citation type="submission" date="2023-07" db="EMBL/GenBank/DDBJ databases">
        <title>Sequencing the genomes of 1000 actinobacteria strains.</title>
        <authorList>
            <person name="Klenk H.-P."/>
        </authorList>
    </citation>
    <scope>NUCLEOTIDE SEQUENCE [LARGE SCALE GENOMIC DNA]</scope>
    <source>
        <strain evidence="10 11">GD13</strain>
    </source>
</reference>
<evidence type="ECO:0000256" key="3">
    <source>
        <dbReference type="ARBA" id="ARBA00022741"/>
    </source>
</evidence>
<dbReference type="Pfam" id="PF00664">
    <property type="entry name" value="ABC_membrane"/>
    <property type="match status" value="1"/>
</dbReference>
<keyword evidence="11" id="KW-1185">Reference proteome</keyword>
<evidence type="ECO:0000259" key="9">
    <source>
        <dbReference type="PROSITE" id="PS50929"/>
    </source>
</evidence>
<dbReference type="InterPro" id="IPR011527">
    <property type="entry name" value="ABC1_TM_dom"/>
</dbReference>
<dbReference type="InterPro" id="IPR003593">
    <property type="entry name" value="AAA+_ATPase"/>
</dbReference>
<dbReference type="PANTHER" id="PTHR43394:SF1">
    <property type="entry name" value="ATP-BINDING CASSETTE SUB-FAMILY B MEMBER 10, MITOCHONDRIAL"/>
    <property type="match status" value="1"/>
</dbReference>
<accession>A0ABT9NUY2</accession>
<dbReference type="Proteomes" id="UP001240447">
    <property type="component" value="Unassembled WGS sequence"/>
</dbReference>
<dbReference type="RefSeq" id="WP_068116957.1">
    <property type="nucleotide sequence ID" value="NZ_CCXJ01000058.1"/>
</dbReference>
<evidence type="ECO:0000259" key="8">
    <source>
        <dbReference type="PROSITE" id="PS50893"/>
    </source>
</evidence>
<evidence type="ECO:0000256" key="1">
    <source>
        <dbReference type="ARBA" id="ARBA00004651"/>
    </source>
</evidence>
<dbReference type="EMBL" id="JAUSQM010000001">
    <property type="protein sequence ID" value="MDP9824232.1"/>
    <property type="molecule type" value="Genomic_DNA"/>
</dbReference>
<keyword evidence="6 7" id="KW-0472">Membrane</keyword>
<dbReference type="InterPro" id="IPR027417">
    <property type="entry name" value="P-loop_NTPase"/>
</dbReference>
<dbReference type="Pfam" id="PF00005">
    <property type="entry name" value="ABC_tran"/>
    <property type="match status" value="1"/>
</dbReference>